<evidence type="ECO:0000313" key="1">
    <source>
        <dbReference type="EMBL" id="MDA5094902.1"/>
    </source>
</evidence>
<proteinExistence type="predicted"/>
<dbReference type="RefSeq" id="WP_271054609.1">
    <property type="nucleotide sequence ID" value="NZ_JAQIIO010000006.1"/>
</dbReference>
<dbReference type="Proteomes" id="UP001528040">
    <property type="component" value="Unassembled WGS sequence"/>
</dbReference>
<comment type="caution">
    <text evidence="1">The sequence shown here is derived from an EMBL/GenBank/DDBJ whole genome shotgun (WGS) entry which is preliminary data.</text>
</comment>
<dbReference type="EMBL" id="JAQIIO010000006">
    <property type="protein sequence ID" value="MDA5094902.1"/>
    <property type="molecule type" value="Genomic_DNA"/>
</dbReference>
<evidence type="ECO:0000313" key="2">
    <source>
        <dbReference type="Proteomes" id="UP001528040"/>
    </source>
</evidence>
<sequence length="80" mass="9121">MTRKNHTPQLTEFDLMVIRAGGRTQVEFEAMAERGFGYEARCMVCAFLADTLYRVVVKFESGANRAKEESHYRLGAYPPT</sequence>
<organism evidence="1 2">
    <name type="scientific">Aliiroseovarius salicola</name>
    <dbReference type="NCBI Taxonomy" id="3009082"/>
    <lineage>
        <taxon>Bacteria</taxon>
        <taxon>Pseudomonadati</taxon>
        <taxon>Pseudomonadota</taxon>
        <taxon>Alphaproteobacteria</taxon>
        <taxon>Rhodobacterales</taxon>
        <taxon>Paracoccaceae</taxon>
        <taxon>Aliiroseovarius</taxon>
    </lineage>
</organism>
<keyword evidence="2" id="KW-1185">Reference proteome</keyword>
<gene>
    <name evidence="1" type="ORF">O2N63_12480</name>
</gene>
<protein>
    <submittedName>
        <fullName evidence="1">Uncharacterized protein</fullName>
    </submittedName>
</protein>
<reference evidence="1 2" key="1">
    <citation type="submission" date="2023-01" db="EMBL/GenBank/DDBJ databases">
        <authorList>
            <person name="Yoon J.-W."/>
        </authorList>
    </citation>
    <scope>NUCLEOTIDE SEQUENCE [LARGE SCALE GENOMIC DNA]</scope>
    <source>
        <strain evidence="1 2">KMU-50</strain>
    </source>
</reference>
<name>A0ABT4W307_9RHOB</name>
<accession>A0ABT4W307</accession>